<feature type="transmembrane region" description="Helical" evidence="9">
    <location>
        <begin position="41"/>
        <end position="65"/>
    </location>
</feature>
<reference evidence="10" key="1">
    <citation type="submission" date="2023-07" db="EMBL/GenBank/DDBJ databases">
        <title>Genomic Encyclopedia of Type Strains, Phase IV (KMG-IV): sequencing the most valuable type-strain genomes for metagenomic binning, comparative biology and taxonomic classification.</title>
        <authorList>
            <person name="Goeker M."/>
        </authorList>
    </citation>
    <scope>NUCLEOTIDE SEQUENCE [LARGE SCALE GENOMIC DNA]</scope>
    <source>
        <strain evidence="10">JSM 076093</strain>
    </source>
</reference>
<feature type="transmembrane region" description="Helical" evidence="9">
    <location>
        <begin position="123"/>
        <end position="142"/>
    </location>
</feature>
<feature type="transmembrane region" description="Helical" evidence="9">
    <location>
        <begin position="317"/>
        <end position="338"/>
    </location>
</feature>
<accession>A0ABU0JW14</accession>
<feature type="transmembrane region" description="Helical" evidence="9">
    <location>
        <begin position="344"/>
        <end position="367"/>
    </location>
</feature>
<comment type="caution">
    <text evidence="10">The sequence shown here is derived from an EMBL/GenBank/DDBJ whole genome shotgun (WGS) entry which is preliminary data.</text>
</comment>
<dbReference type="PANTHER" id="PTHR30588:SF8">
    <property type="entry name" value="BRANCHED-CHAIN AMINO ACID PERMEASE BRAB"/>
    <property type="match status" value="1"/>
</dbReference>
<feature type="transmembrane region" description="Helical" evidence="9">
    <location>
        <begin position="154"/>
        <end position="173"/>
    </location>
</feature>
<evidence type="ECO:0000256" key="9">
    <source>
        <dbReference type="RuleBase" id="RU362122"/>
    </source>
</evidence>
<feature type="transmembrane region" description="Helical" evidence="9">
    <location>
        <begin position="235"/>
        <end position="255"/>
    </location>
</feature>
<name>A0ABU0JW14_9BACL</name>
<evidence type="ECO:0000256" key="2">
    <source>
        <dbReference type="ARBA" id="ARBA00008540"/>
    </source>
</evidence>
<evidence type="ECO:0000313" key="10">
    <source>
        <dbReference type="EMBL" id="MDQ0481273.1"/>
    </source>
</evidence>
<dbReference type="Proteomes" id="UP001226720">
    <property type="component" value="Unassembled WGS sequence"/>
</dbReference>
<feature type="transmembrane region" description="Helical" evidence="9">
    <location>
        <begin position="413"/>
        <end position="431"/>
    </location>
</feature>
<evidence type="ECO:0000256" key="8">
    <source>
        <dbReference type="ARBA" id="ARBA00023136"/>
    </source>
</evidence>
<evidence type="ECO:0000256" key="1">
    <source>
        <dbReference type="ARBA" id="ARBA00004651"/>
    </source>
</evidence>
<evidence type="ECO:0000256" key="7">
    <source>
        <dbReference type="ARBA" id="ARBA00022989"/>
    </source>
</evidence>
<keyword evidence="5 9" id="KW-0812">Transmembrane</keyword>
<dbReference type="GeneID" id="301327557"/>
<dbReference type="Pfam" id="PF05525">
    <property type="entry name" value="Branch_AA_trans"/>
    <property type="match status" value="1"/>
</dbReference>
<dbReference type="RefSeq" id="WP_301551974.1">
    <property type="nucleotide sequence ID" value="NZ_JAQRMZ010000005.1"/>
</dbReference>
<organism evidence="10 11">
    <name type="scientific">Guptibacillus hwajinpoensis</name>
    <dbReference type="NCBI Taxonomy" id="208199"/>
    <lineage>
        <taxon>Bacteria</taxon>
        <taxon>Bacillati</taxon>
        <taxon>Bacillota</taxon>
        <taxon>Bacilli</taxon>
        <taxon>Bacillales</taxon>
        <taxon>Guptibacillaceae</taxon>
        <taxon>Guptibacillus</taxon>
    </lineage>
</organism>
<comment type="similarity">
    <text evidence="2 9">Belongs to the branched chain amino acid transporter family.</text>
</comment>
<keyword evidence="11" id="KW-1185">Reference proteome</keyword>
<dbReference type="EMBL" id="JAUSWM010000001">
    <property type="protein sequence ID" value="MDQ0481273.1"/>
    <property type="molecule type" value="Genomic_DNA"/>
</dbReference>
<evidence type="ECO:0000256" key="6">
    <source>
        <dbReference type="ARBA" id="ARBA00022970"/>
    </source>
</evidence>
<feature type="transmembrane region" description="Helical" evidence="9">
    <location>
        <begin position="193"/>
        <end position="214"/>
    </location>
</feature>
<keyword evidence="3 9" id="KW-0813">Transport</keyword>
<dbReference type="PANTHER" id="PTHR30588">
    <property type="entry name" value="BRANCHED-CHAIN AMINO ACID TRANSPORT SYSTEM 2 CARRIER PROTEIN"/>
    <property type="match status" value="1"/>
</dbReference>
<sequence length="437" mass="46033">MKAKLSNQDTFTIGLMLFALFLGAGNMIFPPALGQAAGENIWVAIAGFLFTGVGLPLLGVTAIGLTGGSLNDIASKVHPVFGLTFTAVLYLAIGPLFGIPRTGTVAFEIGVVPFLGESTNPTGLPLLLYTIVFFGITFLVALNPTRLVDRVGKFLTPMLILVLGSLIVGAFVNPPGSLSPPSPNYENGVFFKGFLDGYLTMDAIAALVFGIVVIKAVNDRGVTDRKTVSLAVLKAGMIAAVGLTAIYLSLAYIGATSLDLVGKADNGGEILSDVASYLFGSFGTALLGAAITFACLTTSVGLVTACGEYFSKVYPKLSYKVVILLVTLFSAFVANLGLTQLITFTVPVLIAIYPVAIVLIFLTFINYAIPVHNYVYRGAILLTILISIPNAIEGAGLDIEFEFLHAFPLYSEGVGWLIPAVAGGMIGFIMLQYKQKK</sequence>
<dbReference type="InterPro" id="IPR004685">
    <property type="entry name" value="Brnchd-chn_aa_trnsp_Livcs"/>
</dbReference>
<dbReference type="NCBIfam" id="TIGR00796">
    <property type="entry name" value="livcs"/>
    <property type="match status" value="1"/>
</dbReference>
<feature type="transmembrane region" description="Helical" evidence="9">
    <location>
        <begin position="12"/>
        <end position="29"/>
    </location>
</feature>
<keyword evidence="7 9" id="KW-1133">Transmembrane helix</keyword>
<feature type="transmembrane region" description="Helical" evidence="9">
    <location>
        <begin position="374"/>
        <end position="393"/>
    </location>
</feature>
<protein>
    <recommendedName>
        <fullName evidence="9">Branched-chain amino acid transport system carrier protein</fullName>
    </recommendedName>
</protein>
<evidence type="ECO:0000256" key="4">
    <source>
        <dbReference type="ARBA" id="ARBA00022475"/>
    </source>
</evidence>
<comment type="function">
    <text evidence="9">Component of the transport system for branched-chain amino acids.</text>
</comment>
<dbReference type="Gene3D" id="1.20.1740.10">
    <property type="entry name" value="Amino acid/polyamine transporter I"/>
    <property type="match status" value="1"/>
</dbReference>
<proteinExistence type="inferred from homology"/>
<keyword evidence="8 9" id="KW-0472">Membrane</keyword>
<comment type="subcellular location">
    <subcellularLocation>
        <location evidence="1 9">Cell membrane</location>
        <topology evidence="1 9">Multi-pass membrane protein</topology>
    </subcellularLocation>
</comment>
<evidence type="ECO:0000256" key="5">
    <source>
        <dbReference type="ARBA" id="ARBA00022692"/>
    </source>
</evidence>
<feature type="transmembrane region" description="Helical" evidence="9">
    <location>
        <begin position="275"/>
        <end position="305"/>
    </location>
</feature>
<evidence type="ECO:0000313" key="11">
    <source>
        <dbReference type="Proteomes" id="UP001226720"/>
    </source>
</evidence>
<feature type="transmembrane region" description="Helical" evidence="9">
    <location>
        <begin position="77"/>
        <end position="97"/>
    </location>
</feature>
<evidence type="ECO:0000256" key="3">
    <source>
        <dbReference type="ARBA" id="ARBA00022448"/>
    </source>
</evidence>
<keyword evidence="4" id="KW-1003">Cell membrane</keyword>
<keyword evidence="6 9" id="KW-0029">Amino-acid transport</keyword>
<gene>
    <name evidence="10" type="ORF">QO000_000226</name>
</gene>